<comment type="caution">
    <text evidence="1">The sequence shown here is derived from an EMBL/GenBank/DDBJ whole genome shotgun (WGS) entry which is preliminary data.</text>
</comment>
<evidence type="ECO:0000313" key="2">
    <source>
        <dbReference type="Proteomes" id="UP000032360"/>
    </source>
</evidence>
<name>A0A0D8HGE7_9ACTN</name>
<sequence>MTEKTAFDVETAAIQLLGLDGLTNLVAGQTHLSLDG</sequence>
<accession>A0A0D8HGE7</accession>
<reference evidence="1 2" key="1">
    <citation type="submission" date="2015-01" db="EMBL/GenBank/DDBJ databases">
        <title>Draft genome of the acidophilic iron oxidizer Acidithrix ferrooxidans strain Py-F3.</title>
        <authorList>
            <person name="Poehlein A."/>
            <person name="Eisen S."/>
            <person name="Schloemann M."/>
            <person name="Johnson B.D."/>
            <person name="Daniel R."/>
            <person name="Muehling M."/>
        </authorList>
    </citation>
    <scope>NUCLEOTIDE SEQUENCE [LARGE SCALE GENOMIC DNA]</scope>
    <source>
        <strain evidence="1 2">Py-F3</strain>
    </source>
</reference>
<protein>
    <submittedName>
        <fullName evidence="1">Uncharacterized protein</fullName>
    </submittedName>
</protein>
<dbReference type="Proteomes" id="UP000032360">
    <property type="component" value="Unassembled WGS sequence"/>
</dbReference>
<keyword evidence="2" id="KW-1185">Reference proteome</keyword>
<gene>
    <name evidence="1" type="ORF">AXFE_21330</name>
</gene>
<evidence type="ECO:0000313" key="1">
    <source>
        <dbReference type="EMBL" id="KJF16998.1"/>
    </source>
</evidence>
<dbReference type="EMBL" id="JXYS01000068">
    <property type="protein sequence ID" value="KJF16998.1"/>
    <property type="molecule type" value="Genomic_DNA"/>
</dbReference>
<dbReference type="AlphaFoldDB" id="A0A0D8HGE7"/>
<proteinExistence type="predicted"/>
<organism evidence="1 2">
    <name type="scientific">Acidithrix ferrooxidans</name>
    <dbReference type="NCBI Taxonomy" id="1280514"/>
    <lineage>
        <taxon>Bacteria</taxon>
        <taxon>Bacillati</taxon>
        <taxon>Actinomycetota</taxon>
        <taxon>Acidimicrobiia</taxon>
        <taxon>Acidimicrobiales</taxon>
        <taxon>Acidimicrobiaceae</taxon>
        <taxon>Acidithrix</taxon>
    </lineage>
</organism>